<dbReference type="EMBL" id="JAWDGP010001536">
    <property type="protein sequence ID" value="KAK3790588.1"/>
    <property type="molecule type" value="Genomic_DNA"/>
</dbReference>
<dbReference type="Proteomes" id="UP001283361">
    <property type="component" value="Unassembled WGS sequence"/>
</dbReference>
<proteinExistence type="predicted"/>
<accession>A0AAE1E2M4</accession>
<feature type="region of interest" description="Disordered" evidence="1">
    <location>
        <begin position="541"/>
        <end position="569"/>
    </location>
</feature>
<feature type="region of interest" description="Disordered" evidence="1">
    <location>
        <begin position="694"/>
        <end position="717"/>
    </location>
</feature>
<reference evidence="2" key="1">
    <citation type="journal article" date="2023" name="G3 (Bethesda)">
        <title>A reference genome for the long-term kleptoplast-retaining sea slug Elysia crispata morphotype clarki.</title>
        <authorList>
            <person name="Eastman K.E."/>
            <person name="Pendleton A.L."/>
            <person name="Shaikh M.A."/>
            <person name="Suttiyut T."/>
            <person name="Ogas R."/>
            <person name="Tomko P."/>
            <person name="Gavelis G."/>
            <person name="Widhalm J.R."/>
            <person name="Wisecaver J.H."/>
        </authorList>
    </citation>
    <scope>NUCLEOTIDE SEQUENCE</scope>
    <source>
        <strain evidence="2">ECLA1</strain>
    </source>
</reference>
<gene>
    <name evidence="2" type="ORF">RRG08_066299</name>
</gene>
<feature type="compositionally biased region" description="Basic and acidic residues" evidence="1">
    <location>
        <begin position="155"/>
        <end position="173"/>
    </location>
</feature>
<sequence length="863" mass="96555">MSSHIVIDLSYGGNRRQKTSKTAETTSHFETSVEHCRSSSVEPSSQPVALKHAMLNSLSPFLTRPTFTMSICHVIGQWSYALPLRRSLSARGFVLLVALLSLKIRFATAHGAVHTTKQKHRDVVDSSVLKDILRASFDNGRIENSGFVARPSSIKSHDTIKGSADHSYGRESRSSAGQPSVGHAVEGLAILAEAPGGTRGDIDNNDDIDGDNEESSTNTESITVSGSGGNSKFPATVYPGESKLNKYSSRISTTSADNLAVSKNGENNVNIRTAASTSTFFIHNDTNNDIKNYKNVNKYRMGRTSLSRHSGVLSRIQRRHFAHEKTMRHSNLRKIRVRSQPIKFRFFMKKLWSGNSSSTSKLASGRLSSLFWEVPLDKVRSSENEKGSNLDIPFRNISFMQDIFSTSKKVGLSVDEIPVIDIDRKREEQLLSNASESTVLSSGSFDGIKSRMVAETSSSKSSAYLEHSQKNHEYIDMISKRHVRLKRHRKRLLSHVRRQQRSAATRHGRAETITYRTSTGNNREESVLYVQNLVVEGTGRGIKKVATPESEQHEEQDSVKRGESQNTEESITQVFRRLPAGATAKDRYVANQLESLANITRMMNARRKCITPKKSDAVRLMFSDEQVSPHFKREVAKVVEVANHINNLLMLSQGQQLSRAALLNQFFALAESVLEIGPRVLGCSIFYTIPANTSNSRSNTTSDKDNSINNDDKEDKDQTVKNVTEIGYIYPFVYYNESTIYDNADKDNNNNNNDKNRKNKISSQTIVLTDLSKEWDPRKMPFVKRHAERENAARLLLPTRVVLADQHASGDLNSGGNWSHMIRVSSADGAWEPPYYECLFSRMVIQYSVPFYRVDAAGVPVFQ</sequence>
<feature type="compositionally biased region" description="Basic and acidic residues" evidence="1">
    <location>
        <begin position="550"/>
        <end position="563"/>
    </location>
</feature>
<feature type="compositionally biased region" description="Basic and acidic residues" evidence="1">
    <location>
        <begin position="702"/>
        <end position="717"/>
    </location>
</feature>
<protein>
    <submittedName>
        <fullName evidence="2">Uncharacterized protein</fullName>
    </submittedName>
</protein>
<comment type="caution">
    <text evidence="2">The sequence shown here is derived from an EMBL/GenBank/DDBJ whole genome shotgun (WGS) entry which is preliminary data.</text>
</comment>
<feature type="compositionally biased region" description="Polar residues" evidence="1">
    <location>
        <begin position="215"/>
        <end position="225"/>
    </location>
</feature>
<feature type="region of interest" description="Disordered" evidence="1">
    <location>
        <begin position="193"/>
        <end position="236"/>
    </location>
</feature>
<name>A0AAE1E2M4_9GAST</name>
<organism evidence="2 3">
    <name type="scientific">Elysia crispata</name>
    <name type="common">lettuce slug</name>
    <dbReference type="NCBI Taxonomy" id="231223"/>
    <lineage>
        <taxon>Eukaryota</taxon>
        <taxon>Metazoa</taxon>
        <taxon>Spiralia</taxon>
        <taxon>Lophotrochozoa</taxon>
        <taxon>Mollusca</taxon>
        <taxon>Gastropoda</taxon>
        <taxon>Heterobranchia</taxon>
        <taxon>Euthyneura</taxon>
        <taxon>Panpulmonata</taxon>
        <taxon>Sacoglossa</taxon>
        <taxon>Placobranchoidea</taxon>
        <taxon>Plakobranchidae</taxon>
        <taxon>Elysia</taxon>
    </lineage>
</organism>
<feature type="region of interest" description="Disordered" evidence="1">
    <location>
        <begin position="153"/>
        <end position="180"/>
    </location>
</feature>
<feature type="region of interest" description="Disordered" evidence="1">
    <location>
        <begin position="744"/>
        <end position="763"/>
    </location>
</feature>
<keyword evidence="3" id="KW-1185">Reference proteome</keyword>
<evidence type="ECO:0000313" key="3">
    <source>
        <dbReference type="Proteomes" id="UP001283361"/>
    </source>
</evidence>
<evidence type="ECO:0000313" key="2">
    <source>
        <dbReference type="EMBL" id="KAK3790588.1"/>
    </source>
</evidence>
<evidence type="ECO:0000256" key="1">
    <source>
        <dbReference type="SAM" id="MobiDB-lite"/>
    </source>
</evidence>
<dbReference type="AlphaFoldDB" id="A0AAE1E2M4"/>
<feature type="compositionally biased region" description="Acidic residues" evidence="1">
    <location>
        <begin position="203"/>
        <end position="214"/>
    </location>
</feature>